<dbReference type="Pfam" id="PF06629">
    <property type="entry name" value="MipA"/>
    <property type="match status" value="1"/>
</dbReference>
<accession>A0A1W1BLM7</accession>
<keyword evidence="3" id="KW-0472">Membrane</keyword>
<organism evidence="5">
    <name type="scientific">hydrothermal vent metagenome</name>
    <dbReference type="NCBI Taxonomy" id="652676"/>
    <lineage>
        <taxon>unclassified sequences</taxon>
        <taxon>metagenomes</taxon>
        <taxon>ecological metagenomes</taxon>
    </lineage>
</organism>
<dbReference type="EMBL" id="FPHB01000024">
    <property type="protein sequence ID" value="SFV54416.1"/>
    <property type="molecule type" value="Genomic_DNA"/>
</dbReference>
<dbReference type="PANTHER" id="PTHR38776:SF1">
    <property type="entry name" value="MLTA-INTERACTING PROTEIN-RELATED"/>
    <property type="match status" value="1"/>
</dbReference>
<sequence>MKKLLPLLLAFTLSLLAEDLTIGVGSYFQTQPYKNTSTIITPSPVLFYDNGIVYARWTCFGVYIYGHKADKQLHQDYSWGFSLTIQPRPYGYKPSDSTALRGLDEKKSSLEGGVAYAISRDDTYLEAMLLTDILRHHNFYIAKVESGLKYKINEWSFYPSISLIYESKKFTDYYYGINVQEANRTIYDLYQPNGGVRAGVQTYISYPLTKKWSVFFNLHIDRLTNPAKNSPIVSDSYIYSGLASLLYTF</sequence>
<keyword evidence="4" id="KW-0998">Cell outer membrane</keyword>
<evidence type="ECO:0000313" key="5">
    <source>
        <dbReference type="EMBL" id="SFV54416.1"/>
    </source>
</evidence>
<name>A0A1W1BLM7_9ZZZZ</name>
<reference evidence="5" key="1">
    <citation type="submission" date="2016-10" db="EMBL/GenBank/DDBJ databases">
        <authorList>
            <person name="de Groot N.N."/>
        </authorList>
    </citation>
    <scope>NUCLEOTIDE SEQUENCE</scope>
</reference>
<evidence type="ECO:0000256" key="1">
    <source>
        <dbReference type="ARBA" id="ARBA00004442"/>
    </source>
</evidence>
<protein>
    <submittedName>
        <fullName evidence="5">MltA-interacting protein</fullName>
    </submittedName>
</protein>
<dbReference type="GO" id="GO:0009279">
    <property type="term" value="C:cell outer membrane"/>
    <property type="evidence" value="ECO:0007669"/>
    <property type="project" value="UniProtKB-SubCell"/>
</dbReference>
<dbReference type="PANTHER" id="PTHR38776">
    <property type="entry name" value="MLTA-INTERACTING PROTEIN-RELATED"/>
    <property type="match status" value="1"/>
</dbReference>
<dbReference type="AlphaFoldDB" id="A0A1W1BLM7"/>
<evidence type="ECO:0000256" key="2">
    <source>
        <dbReference type="ARBA" id="ARBA00022729"/>
    </source>
</evidence>
<dbReference type="InterPro" id="IPR010583">
    <property type="entry name" value="MipA"/>
</dbReference>
<keyword evidence="2" id="KW-0732">Signal</keyword>
<evidence type="ECO:0000256" key="4">
    <source>
        <dbReference type="ARBA" id="ARBA00023237"/>
    </source>
</evidence>
<gene>
    <name evidence="5" type="ORF">MNB_SM-7-151</name>
</gene>
<comment type="subcellular location">
    <subcellularLocation>
        <location evidence="1">Cell outer membrane</location>
    </subcellularLocation>
</comment>
<proteinExistence type="predicted"/>
<evidence type="ECO:0000256" key="3">
    <source>
        <dbReference type="ARBA" id="ARBA00023136"/>
    </source>
</evidence>